<feature type="binding site" evidence="7">
    <location>
        <position position="37"/>
    </location>
    <ligand>
        <name>Zn(2+)</name>
        <dbReference type="ChEBI" id="CHEBI:29105"/>
    </ligand>
</feature>
<dbReference type="AlphaFoldDB" id="A0A4P7IE93"/>
<dbReference type="Proteomes" id="UP000294853">
    <property type="component" value="Chromosome"/>
</dbReference>
<evidence type="ECO:0000256" key="2">
    <source>
        <dbReference type="ARBA" id="ARBA00012925"/>
    </source>
</evidence>
<feature type="binding site" evidence="7">
    <location>
        <position position="35"/>
    </location>
    <ligand>
        <name>Zn(2+)</name>
        <dbReference type="ChEBI" id="CHEBI:29105"/>
    </ligand>
</feature>
<dbReference type="EMBL" id="CP038436">
    <property type="protein sequence ID" value="QBX55539.1"/>
    <property type="molecule type" value="Genomic_DNA"/>
</dbReference>
<feature type="binding site" evidence="7">
    <location>
        <position position="97"/>
    </location>
    <ligand>
        <name>Zn(2+)</name>
        <dbReference type="ChEBI" id="CHEBI:29105"/>
    </ligand>
</feature>
<evidence type="ECO:0000256" key="1">
    <source>
        <dbReference type="ARBA" id="ARBA00006217"/>
    </source>
</evidence>
<dbReference type="InterPro" id="IPR036874">
    <property type="entry name" value="Carbonic_anhydrase_sf"/>
</dbReference>
<comment type="similarity">
    <text evidence="1">Belongs to the beta-class carbonic anhydrase family.</text>
</comment>
<dbReference type="KEGG" id="nsn:EXE58_08785"/>
<proteinExistence type="inferred from homology"/>
<evidence type="ECO:0000313" key="8">
    <source>
        <dbReference type="EMBL" id="QBX55539.1"/>
    </source>
</evidence>
<evidence type="ECO:0000256" key="5">
    <source>
        <dbReference type="ARBA" id="ARBA00024993"/>
    </source>
</evidence>
<comment type="cofactor">
    <cofactor evidence="7">
        <name>Zn(2+)</name>
        <dbReference type="ChEBI" id="CHEBI:29105"/>
    </cofactor>
    <text evidence="7">Binds 1 zinc ion per subunit.</text>
</comment>
<comment type="function">
    <text evidence="5">Catalyzes the reversible hydration of carbon dioxide to form bicarbonate.</text>
</comment>
<dbReference type="RefSeq" id="WP_135267530.1">
    <property type="nucleotide sequence ID" value="NZ_CP038436.1"/>
</dbReference>
<keyword evidence="3 7" id="KW-0479">Metal-binding</keyword>
<evidence type="ECO:0000256" key="3">
    <source>
        <dbReference type="ARBA" id="ARBA00022723"/>
    </source>
</evidence>
<dbReference type="GO" id="GO:0004089">
    <property type="term" value="F:carbonate dehydratase activity"/>
    <property type="evidence" value="ECO:0007669"/>
    <property type="project" value="UniProtKB-EC"/>
</dbReference>
<dbReference type="PANTHER" id="PTHR43175">
    <property type="entry name" value="CARBONIC ANHYDRASE"/>
    <property type="match status" value="1"/>
</dbReference>
<evidence type="ECO:0000256" key="6">
    <source>
        <dbReference type="ARBA" id="ARBA00048348"/>
    </source>
</evidence>
<dbReference type="OrthoDB" id="8968066at2"/>
<evidence type="ECO:0000256" key="4">
    <source>
        <dbReference type="ARBA" id="ARBA00022833"/>
    </source>
</evidence>
<dbReference type="PANTHER" id="PTHR43175:SF3">
    <property type="entry name" value="CARBON DISULFIDE HYDROLASE"/>
    <property type="match status" value="1"/>
</dbReference>
<dbReference type="GO" id="GO:0008270">
    <property type="term" value="F:zinc ion binding"/>
    <property type="evidence" value="ECO:0007669"/>
    <property type="project" value="InterPro"/>
</dbReference>
<reference evidence="8 9" key="1">
    <citation type="submission" date="2019-03" db="EMBL/GenBank/DDBJ databases">
        <title>Three New Species of Nocardioides, Nocardioides euryhalodurans sp. nov., Nocardioides seonyuensis sp. nov. and Nocardioides eburneoflavus sp. nov. Iolated from Soil.</title>
        <authorList>
            <person name="Roh S.G."/>
            <person name="Lee C."/>
            <person name="Kim M.-K."/>
            <person name="Kim S.B."/>
        </authorList>
    </citation>
    <scope>NUCLEOTIDE SEQUENCE [LARGE SCALE GENOMIC DNA]</scope>
    <source>
        <strain evidence="8 9">MMS17-SY207-3</strain>
    </source>
</reference>
<keyword evidence="4 7" id="KW-0862">Zinc</keyword>
<gene>
    <name evidence="8" type="ORF">EXE58_08785</name>
</gene>
<dbReference type="InterPro" id="IPR001765">
    <property type="entry name" value="Carbonic_anhydrase"/>
</dbReference>
<dbReference type="SMART" id="SM00947">
    <property type="entry name" value="Pro_CA"/>
    <property type="match status" value="1"/>
</dbReference>
<feature type="binding site" evidence="7">
    <location>
        <position position="94"/>
    </location>
    <ligand>
        <name>Zn(2+)</name>
        <dbReference type="ChEBI" id="CHEBI:29105"/>
    </ligand>
</feature>
<keyword evidence="9" id="KW-1185">Reference proteome</keyword>
<sequence length="168" mass="17404">MSIETLLNRNVAASSALADHDDSLVPSLRTVVLTCADHRVDPAHVLGLELGDAVVLRNPGGRVTSDAIRSLLVLGTVAAVEDMSTNFQVVLMHHTDCGLSRLAGPEHARLLADFAGVEASEVGGLHVDDPVLAVQHDVALLNSLGVLATPAVGLVYDIATGLVTKHAG</sequence>
<comment type="catalytic activity">
    <reaction evidence="6">
        <text>hydrogencarbonate + H(+) = CO2 + H2O</text>
        <dbReference type="Rhea" id="RHEA:10748"/>
        <dbReference type="ChEBI" id="CHEBI:15377"/>
        <dbReference type="ChEBI" id="CHEBI:15378"/>
        <dbReference type="ChEBI" id="CHEBI:16526"/>
        <dbReference type="ChEBI" id="CHEBI:17544"/>
        <dbReference type="EC" id="4.2.1.1"/>
    </reaction>
</comment>
<dbReference type="EC" id="4.2.1.1" evidence="2"/>
<organism evidence="8 9">
    <name type="scientific">Nocardioides seonyuensis</name>
    <dbReference type="NCBI Taxonomy" id="2518371"/>
    <lineage>
        <taxon>Bacteria</taxon>
        <taxon>Bacillati</taxon>
        <taxon>Actinomycetota</taxon>
        <taxon>Actinomycetes</taxon>
        <taxon>Propionibacteriales</taxon>
        <taxon>Nocardioidaceae</taxon>
        <taxon>Nocardioides</taxon>
    </lineage>
</organism>
<evidence type="ECO:0000256" key="7">
    <source>
        <dbReference type="PIRSR" id="PIRSR601765-1"/>
    </source>
</evidence>
<evidence type="ECO:0000313" key="9">
    <source>
        <dbReference type="Proteomes" id="UP000294853"/>
    </source>
</evidence>
<name>A0A4P7IE93_9ACTN</name>
<dbReference type="SUPFAM" id="SSF53056">
    <property type="entry name" value="beta-carbonic anhydrase, cab"/>
    <property type="match status" value="1"/>
</dbReference>
<dbReference type="Gene3D" id="3.40.1050.10">
    <property type="entry name" value="Carbonic anhydrase"/>
    <property type="match status" value="1"/>
</dbReference>
<accession>A0A4P7IE93</accession>
<dbReference type="Pfam" id="PF00484">
    <property type="entry name" value="Pro_CA"/>
    <property type="match status" value="1"/>
</dbReference>
<protein>
    <recommendedName>
        <fullName evidence="2">carbonic anhydrase</fullName>
        <ecNumber evidence="2">4.2.1.1</ecNumber>
    </recommendedName>
</protein>